<dbReference type="EMBL" id="FNAC01000025">
    <property type="protein sequence ID" value="SDD34594.1"/>
    <property type="molecule type" value="Genomic_DNA"/>
</dbReference>
<dbReference type="Pfam" id="PF13181">
    <property type="entry name" value="TPR_8"/>
    <property type="match status" value="1"/>
</dbReference>
<reference evidence="5" key="1">
    <citation type="submission" date="2016-10" db="EMBL/GenBank/DDBJ databases">
        <authorList>
            <person name="Varghese N."/>
            <person name="Submissions S."/>
        </authorList>
    </citation>
    <scope>NUCLEOTIDE SEQUENCE [LARGE SCALE GENOMIC DNA]</scope>
    <source>
        <strain evidence="5">DSM 23095</strain>
    </source>
</reference>
<keyword evidence="1" id="KW-0802">TPR repeat</keyword>
<dbReference type="OrthoDB" id="1090267at2"/>
<dbReference type="InterPro" id="IPR011990">
    <property type="entry name" value="TPR-like_helical_dom_sf"/>
</dbReference>
<evidence type="ECO:0000313" key="4">
    <source>
        <dbReference type="EMBL" id="SDD34594.1"/>
    </source>
</evidence>
<dbReference type="SUPFAM" id="SSF46894">
    <property type="entry name" value="C-terminal effector domain of the bipartite response regulators"/>
    <property type="match status" value="1"/>
</dbReference>
<sequence>MIYGRIQSLRGKILFDFGLYQESVSVLYEAESILKEEADPTFLARNHNYLGLVYYRLKNPQKALERHNQAFDIFWSIGDSTGIALSKNLIGGMYEKLGSLSSAINEQKEALAFIGQNHEHGIKAMILESLGSVYEDLANYDSAEFYFSKALELNLEYQENILLAGNYNNLGDVERKSGKFQEALPFYELALKWGIEVGNLSQQKSALVDLAKTHAAMGDPESAYILLERARELDDEIFSKDLARQITVQEIQYEVKEKTAQIAQFVQASQFESRIRGLLIFLLFLLSGIGFLVYNRQKLKLSGSRALLEEQEKLLELKERLIQSEKENINLLESKMAVEVESQSKALSAQTLHLIEKNQMLEIIRQRLFASLETDPKEQKKRIRNLIKQIDHNFSQDTNWEDFKSSFEKVHQDFFKTLGRRGIELSPAEMKLASLIRMNLSSQEIASTLGISMDSLRISRYRLRKKIGLPKGESLQSYILCI</sequence>
<dbReference type="STRING" id="686796.SAMN04488104_102537"/>
<dbReference type="RefSeq" id="WP_087940006.1">
    <property type="nucleotide sequence ID" value="NZ_FNAC01000025.1"/>
</dbReference>
<protein>
    <submittedName>
        <fullName evidence="4">Tetratricopeptide repeat-containing protein</fullName>
    </submittedName>
</protein>
<dbReference type="SMART" id="SM00028">
    <property type="entry name" value="TPR"/>
    <property type="match status" value="6"/>
</dbReference>
<dbReference type="InterPro" id="IPR016032">
    <property type="entry name" value="Sig_transdc_resp-reg_C-effctor"/>
</dbReference>
<dbReference type="Proteomes" id="UP000199060">
    <property type="component" value="Unassembled WGS sequence"/>
</dbReference>
<keyword evidence="3" id="KW-0472">Membrane</keyword>
<dbReference type="Gene3D" id="1.10.10.10">
    <property type="entry name" value="Winged helix-like DNA-binding domain superfamily/Winged helix DNA-binding domain"/>
    <property type="match status" value="1"/>
</dbReference>
<accession>A0A1G6U075</accession>
<evidence type="ECO:0000256" key="3">
    <source>
        <dbReference type="SAM" id="Phobius"/>
    </source>
</evidence>
<keyword evidence="2" id="KW-0175">Coiled coil</keyword>
<feature type="transmembrane region" description="Helical" evidence="3">
    <location>
        <begin position="275"/>
        <end position="295"/>
    </location>
</feature>
<keyword evidence="3" id="KW-0812">Transmembrane</keyword>
<dbReference type="GO" id="GO:0003677">
    <property type="term" value="F:DNA binding"/>
    <property type="evidence" value="ECO:0007669"/>
    <property type="project" value="InterPro"/>
</dbReference>
<dbReference type="SUPFAM" id="SSF48452">
    <property type="entry name" value="TPR-like"/>
    <property type="match status" value="2"/>
</dbReference>
<dbReference type="InterPro" id="IPR036388">
    <property type="entry name" value="WH-like_DNA-bd_sf"/>
</dbReference>
<proteinExistence type="predicted"/>
<dbReference type="Gene3D" id="1.25.40.10">
    <property type="entry name" value="Tetratricopeptide repeat domain"/>
    <property type="match status" value="2"/>
</dbReference>
<feature type="repeat" description="TPR" evidence="1">
    <location>
        <begin position="124"/>
        <end position="157"/>
    </location>
</feature>
<dbReference type="PANTHER" id="PTHR10098">
    <property type="entry name" value="RAPSYN-RELATED"/>
    <property type="match status" value="1"/>
</dbReference>
<dbReference type="AlphaFoldDB" id="A0A1G6U075"/>
<dbReference type="PROSITE" id="PS50005">
    <property type="entry name" value="TPR"/>
    <property type="match status" value="1"/>
</dbReference>
<keyword evidence="3" id="KW-1133">Transmembrane helix</keyword>
<gene>
    <name evidence="4" type="ORF">SAMN04488104_102537</name>
</gene>
<organism evidence="4 5">
    <name type="scientific">Algoriphagus faecimaris</name>
    <dbReference type="NCBI Taxonomy" id="686796"/>
    <lineage>
        <taxon>Bacteria</taxon>
        <taxon>Pseudomonadati</taxon>
        <taxon>Bacteroidota</taxon>
        <taxon>Cytophagia</taxon>
        <taxon>Cytophagales</taxon>
        <taxon>Cyclobacteriaceae</taxon>
        <taxon>Algoriphagus</taxon>
    </lineage>
</organism>
<name>A0A1G6U075_9BACT</name>
<keyword evidence="5" id="KW-1185">Reference proteome</keyword>
<dbReference type="InterPro" id="IPR019734">
    <property type="entry name" value="TPR_rpt"/>
</dbReference>
<dbReference type="GO" id="GO:0006355">
    <property type="term" value="P:regulation of DNA-templated transcription"/>
    <property type="evidence" value="ECO:0007669"/>
    <property type="project" value="InterPro"/>
</dbReference>
<evidence type="ECO:0000256" key="1">
    <source>
        <dbReference type="PROSITE-ProRule" id="PRU00339"/>
    </source>
</evidence>
<feature type="coiled-coil region" evidence="2">
    <location>
        <begin position="307"/>
        <end position="335"/>
    </location>
</feature>
<dbReference type="Pfam" id="PF13424">
    <property type="entry name" value="TPR_12"/>
    <property type="match status" value="2"/>
</dbReference>
<evidence type="ECO:0000313" key="5">
    <source>
        <dbReference type="Proteomes" id="UP000199060"/>
    </source>
</evidence>
<evidence type="ECO:0000256" key="2">
    <source>
        <dbReference type="SAM" id="Coils"/>
    </source>
</evidence>